<accession>A0A382RVF9</accession>
<feature type="non-terminal residue" evidence="1">
    <location>
        <position position="1"/>
    </location>
</feature>
<proteinExistence type="predicted"/>
<dbReference type="EMBL" id="UINC01124463">
    <property type="protein sequence ID" value="SVD01623.1"/>
    <property type="molecule type" value="Genomic_DNA"/>
</dbReference>
<gene>
    <name evidence="1" type="ORF">METZ01_LOCUS354477</name>
</gene>
<name>A0A382RVF9_9ZZZZ</name>
<dbReference type="AlphaFoldDB" id="A0A382RVF9"/>
<protein>
    <submittedName>
        <fullName evidence="1">Uncharacterized protein</fullName>
    </submittedName>
</protein>
<sequence>VIKLKNILKEEVASKSDVKKMEKMADNIVKQMEKLNDLFRRVHKPKTNDSVLYNTMKDWDHLASNADREYGGWFGFVKDSDYVE</sequence>
<organism evidence="1">
    <name type="scientific">marine metagenome</name>
    <dbReference type="NCBI Taxonomy" id="408172"/>
    <lineage>
        <taxon>unclassified sequences</taxon>
        <taxon>metagenomes</taxon>
        <taxon>ecological metagenomes</taxon>
    </lineage>
</organism>
<evidence type="ECO:0000313" key="1">
    <source>
        <dbReference type="EMBL" id="SVD01623.1"/>
    </source>
</evidence>
<reference evidence="1" key="1">
    <citation type="submission" date="2018-05" db="EMBL/GenBank/DDBJ databases">
        <authorList>
            <person name="Lanie J.A."/>
            <person name="Ng W.-L."/>
            <person name="Kazmierczak K.M."/>
            <person name="Andrzejewski T.M."/>
            <person name="Davidsen T.M."/>
            <person name="Wayne K.J."/>
            <person name="Tettelin H."/>
            <person name="Glass J.I."/>
            <person name="Rusch D."/>
            <person name="Podicherti R."/>
            <person name="Tsui H.-C.T."/>
            <person name="Winkler M.E."/>
        </authorList>
    </citation>
    <scope>NUCLEOTIDE SEQUENCE</scope>
</reference>